<evidence type="ECO:0000256" key="2">
    <source>
        <dbReference type="ARBA" id="ARBA00022801"/>
    </source>
</evidence>
<dbReference type="InterPro" id="IPR036397">
    <property type="entry name" value="RNaseH_sf"/>
</dbReference>
<evidence type="ECO:0000256" key="3">
    <source>
        <dbReference type="ARBA" id="ARBA00023295"/>
    </source>
</evidence>
<evidence type="ECO:0000313" key="6">
    <source>
        <dbReference type="EMBL" id="CAE7527392.1"/>
    </source>
</evidence>
<dbReference type="Pfam" id="PF00075">
    <property type="entry name" value="RNase_H"/>
    <property type="match status" value="1"/>
</dbReference>
<dbReference type="OrthoDB" id="445337at2759"/>
<dbReference type="Gene3D" id="3.30.420.10">
    <property type="entry name" value="Ribonuclease H-like superfamily/Ribonuclease H"/>
    <property type="match status" value="1"/>
</dbReference>
<dbReference type="InterPro" id="IPR052066">
    <property type="entry name" value="Glycosphingolipid_Hydrolases"/>
</dbReference>
<dbReference type="InterPro" id="IPR017853">
    <property type="entry name" value="GH"/>
</dbReference>
<protein>
    <recommendedName>
        <fullName evidence="8">RNase H type-1 domain-containing protein</fullName>
    </recommendedName>
</protein>
<reference evidence="6" key="1">
    <citation type="submission" date="2021-02" db="EMBL/GenBank/DDBJ databases">
        <authorList>
            <person name="Dougan E. K."/>
            <person name="Rhodes N."/>
            <person name="Thang M."/>
            <person name="Chan C."/>
        </authorList>
    </citation>
    <scope>NUCLEOTIDE SEQUENCE</scope>
</reference>
<evidence type="ECO:0000259" key="4">
    <source>
        <dbReference type="Pfam" id="PF00075"/>
    </source>
</evidence>
<keyword evidence="7" id="KW-1185">Reference proteome</keyword>
<feature type="domain" description="Glycoside hydrolase family 5" evidence="5">
    <location>
        <begin position="65"/>
        <end position="249"/>
    </location>
</feature>
<dbReference type="SUPFAM" id="SSF51445">
    <property type="entry name" value="(Trans)glycosidases"/>
    <property type="match status" value="1"/>
</dbReference>
<dbReference type="SUPFAM" id="SSF53098">
    <property type="entry name" value="Ribonuclease H-like"/>
    <property type="match status" value="1"/>
</dbReference>
<dbReference type="PANTHER" id="PTHR31308">
    <property type="match status" value="1"/>
</dbReference>
<dbReference type="InterPro" id="IPR001547">
    <property type="entry name" value="Glyco_hydro_5"/>
</dbReference>
<sequence>MHQDGLSERFCGEGVPLWAVPKEHTFPLPLGLPYRGQGNDGLPTRSQCAKHMWYTYQAAYASGAAYERLYTNQDNLTDAWGAFWAKVLQSFKGSQSLLGVNIINEPFVGNPYKDPALMVPEAADRLRLQPAYDIVARHIRAADPDSIIFFPGTTSDRTGRPYTDFLPQGFQHAPGGKEFADRAVNSFHYYTPPQSDSHVKQYFQKRIKDARRLETGLFLTESCCEKFFHKVAPVAESLGMSWIHWEWKQFFRETEASRTSPDQNAAFGADKTGCGGLWVIPPECAKLQEALEALPPPAHNVFFEEHICLFTDGSTYDSTGIPRSAWAVVCTREGSLDNAIVESACLCGKQSNPRAELTAVLVAFQHAVTADIYSDALGVVRGVRRLLREGWRYKYWGKQVNLDLWWLAWQQIFSKPGPWKIFHVKSHSDHRMAVDQFSKWTFWHNAAADEAAKAAHLKRSVELNQCFEQASAAAASQRHAAAKLFAFHEGVVKQAGGDENPQVLSVGGLGFGVGGDGQIDLIRDLGGVQVQTCVQPLLEFDDCLMGPRFLWVLQKFFLSQSWKQTQSPVSVLEIYLEFVAQTGWIAPANTAKMESATLPLRHRNSIPSSWVHESEYPALKLCRPALGKQVAVFLHAIKELFKRTQAEHSVVQEKALSVIGLSRRVPALYICPMTIDAQAIRLKSVIGSDKYDLVVKRP</sequence>
<dbReference type="Pfam" id="PF00150">
    <property type="entry name" value="Cellulase"/>
    <property type="match status" value="1"/>
</dbReference>
<evidence type="ECO:0000313" key="7">
    <source>
        <dbReference type="Proteomes" id="UP000604046"/>
    </source>
</evidence>
<dbReference type="Proteomes" id="UP000604046">
    <property type="component" value="Unassembled WGS sequence"/>
</dbReference>
<keyword evidence="3" id="KW-0326">Glycosidase</keyword>
<organism evidence="6 7">
    <name type="scientific">Symbiodinium natans</name>
    <dbReference type="NCBI Taxonomy" id="878477"/>
    <lineage>
        <taxon>Eukaryota</taxon>
        <taxon>Sar</taxon>
        <taxon>Alveolata</taxon>
        <taxon>Dinophyceae</taxon>
        <taxon>Suessiales</taxon>
        <taxon>Symbiodiniaceae</taxon>
        <taxon>Symbiodinium</taxon>
    </lineage>
</organism>
<dbReference type="Gene3D" id="3.20.20.80">
    <property type="entry name" value="Glycosidases"/>
    <property type="match status" value="1"/>
</dbReference>
<dbReference type="InterPro" id="IPR012337">
    <property type="entry name" value="RNaseH-like_sf"/>
</dbReference>
<comment type="caution">
    <text evidence="6">The sequence shown here is derived from an EMBL/GenBank/DDBJ whole genome shotgun (WGS) entry which is preliminary data.</text>
</comment>
<dbReference type="GO" id="GO:0004523">
    <property type="term" value="F:RNA-DNA hybrid ribonuclease activity"/>
    <property type="evidence" value="ECO:0007669"/>
    <property type="project" value="InterPro"/>
</dbReference>
<evidence type="ECO:0000256" key="1">
    <source>
        <dbReference type="ARBA" id="ARBA00005641"/>
    </source>
</evidence>
<proteinExistence type="inferred from homology"/>
<name>A0A812TKE0_9DINO</name>
<evidence type="ECO:0008006" key="8">
    <source>
        <dbReference type="Google" id="ProtNLM"/>
    </source>
</evidence>
<dbReference type="InterPro" id="IPR002156">
    <property type="entry name" value="RNaseH_domain"/>
</dbReference>
<dbReference type="PANTHER" id="PTHR31308:SF3">
    <property type="entry name" value="ENDOGLYCOCERAMIDASE"/>
    <property type="match status" value="1"/>
</dbReference>
<accession>A0A812TKE0</accession>
<dbReference type="GO" id="GO:0004553">
    <property type="term" value="F:hydrolase activity, hydrolyzing O-glycosyl compounds"/>
    <property type="evidence" value="ECO:0007669"/>
    <property type="project" value="InterPro"/>
</dbReference>
<evidence type="ECO:0000259" key="5">
    <source>
        <dbReference type="Pfam" id="PF00150"/>
    </source>
</evidence>
<dbReference type="GO" id="GO:0003676">
    <property type="term" value="F:nucleic acid binding"/>
    <property type="evidence" value="ECO:0007669"/>
    <property type="project" value="InterPro"/>
</dbReference>
<feature type="domain" description="RNase H type-1" evidence="4">
    <location>
        <begin position="305"/>
        <end position="455"/>
    </location>
</feature>
<keyword evidence="2" id="KW-0378">Hydrolase</keyword>
<dbReference type="GO" id="GO:0000272">
    <property type="term" value="P:polysaccharide catabolic process"/>
    <property type="evidence" value="ECO:0007669"/>
    <property type="project" value="InterPro"/>
</dbReference>
<comment type="similarity">
    <text evidence="1">Belongs to the glycosyl hydrolase 5 (cellulase A) family.</text>
</comment>
<gene>
    <name evidence="6" type="ORF">SNAT2548_LOCUS29531</name>
</gene>
<dbReference type="AlphaFoldDB" id="A0A812TKE0"/>
<dbReference type="EMBL" id="CAJNDS010002565">
    <property type="protein sequence ID" value="CAE7527392.1"/>
    <property type="molecule type" value="Genomic_DNA"/>
</dbReference>